<gene>
    <name evidence="3" type="ORF">SAMN04488090_2394</name>
</gene>
<name>A0A1G9PZ50_9BACT</name>
<keyword evidence="1" id="KW-0812">Transmembrane</keyword>
<protein>
    <submittedName>
        <fullName evidence="3">Transporter family protein</fullName>
    </submittedName>
</protein>
<evidence type="ECO:0000256" key="1">
    <source>
        <dbReference type="SAM" id="Phobius"/>
    </source>
</evidence>
<keyword evidence="4" id="KW-1185">Reference proteome</keyword>
<dbReference type="PANTHER" id="PTHR22911">
    <property type="entry name" value="ACYL-MALONYL CONDENSING ENZYME-RELATED"/>
    <property type="match status" value="1"/>
</dbReference>
<reference evidence="3 4" key="1">
    <citation type="submission" date="2016-10" db="EMBL/GenBank/DDBJ databases">
        <authorList>
            <person name="de Groot N.N."/>
        </authorList>
    </citation>
    <scope>NUCLEOTIDE SEQUENCE [LARGE SCALE GENOMIC DNA]</scope>
    <source>
        <strain evidence="3 4">DSM 21668</strain>
    </source>
</reference>
<evidence type="ECO:0000313" key="3">
    <source>
        <dbReference type="EMBL" id="SDM04102.1"/>
    </source>
</evidence>
<dbReference type="Proteomes" id="UP000198901">
    <property type="component" value="Unassembled WGS sequence"/>
</dbReference>
<accession>A0A1G9PZ50</accession>
<feature type="transmembrane region" description="Helical" evidence="1">
    <location>
        <begin position="33"/>
        <end position="54"/>
    </location>
</feature>
<sequence>MKSWIAYSLLSMLFAGMTAVVAKAGLKDISSDAAVLIRTVLVLGIVFVQYLAFHRLGELSQVPGRALAWLGVSALTTALSWIFYYRAVQAGPVSQVALIDKASILVTLALAVLFLKEPLTPKMWLGGGLMLIGLLILIWK</sequence>
<dbReference type="STRING" id="563176.SAMN04488090_2394"/>
<dbReference type="EMBL" id="FNGS01000004">
    <property type="protein sequence ID" value="SDM04102.1"/>
    <property type="molecule type" value="Genomic_DNA"/>
</dbReference>
<dbReference type="GO" id="GO:0016020">
    <property type="term" value="C:membrane"/>
    <property type="evidence" value="ECO:0007669"/>
    <property type="project" value="InterPro"/>
</dbReference>
<feature type="transmembrane region" description="Helical" evidence="1">
    <location>
        <begin position="122"/>
        <end position="139"/>
    </location>
</feature>
<feature type="domain" description="EamA" evidence="2">
    <location>
        <begin position="3"/>
        <end position="138"/>
    </location>
</feature>
<dbReference type="PANTHER" id="PTHR22911:SF137">
    <property type="entry name" value="SOLUTE CARRIER FAMILY 35 MEMBER G2-RELATED"/>
    <property type="match status" value="1"/>
</dbReference>
<feature type="transmembrane region" description="Helical" evidence="1">
    <location>
        <begin position="96"/>
        <end position="115"/>
    </location>
</feature>
<dbReference type="SUPFAM" id="SSF103481">
    <property type="entry name" value="Multidrug resistance efflux transporter EmrE"/>
    <property type="match status" value="1"/>
</dbReference>
<dbReference type="Gene3D" id="1.10.3730.20">
    <property type="match status" value="1"/>
</dbReference>
<organism evidence="3 4">
    <name type="scientific">Siphonobacter aquaeclarae</name>
    <dbReference type="NCBI Taxonomy" id="563176"/>
    <lineage>
        <taxon>Bacteria</taxon>
        <taxon>Pseudomonadati</taxon>
        <taxon>Bacteroidota</taxon>
        <taxon>Cytophagia</taxon>
        <taxon>Cytophagales</taxon>
        <taxon>Cytophagaceae</taxon>
        <taxon>Siphonobacter</taxon>
    </lineage>
</organism>
<dbReference type="RefSeq" id="WP_093202162.1">
    <property type="nucleotide sequence ID" value="NZ_FNGS01000004.1"/>
</dbReference>
<evidence type="ECO:0000313" key="4">
    <source>
        <dbReference type="Proteomes" id="UP000198901"/>
    </source>
</evidence>
<dbReference type="AlphaFoldDB" id="A0A1G9PZ50"/>
<dbReference type="InterPro" id="IPR000620">
    <property type="entry name" value="EamA_dom"/>
</dbReference>
<evidence type="ECO:0000259" key="2">
    <source>
        <dbReference type="Pfam" id="PF00892"/>
    </source>
</evidence>
<feature type="transmembrane region" description="Helical" evidence="1">
    <location>
        <begin position="66"/>
        <end position="84"/>
    </location>
</feature>
<keyword evidence="1" id="KW-0472">Membrane</keyword>
<dbReference type="OrthoDB" id="9806718at2"/>
<dbReference type="Pfam" id="PF00892">
    <property type="entry name" value="EamA"/>
    <property type="match status" value="1"/>
</dbReference>
<proteinExistence type="predicted"/>
<keyword evidence="1" id="KW-1133">Transmembrane helix</keyword>
<dbReference type="InterPro" id="IPR037185">
    <property type="entry name" value="EmrE-like"/>
</dbReference>